<gene>
    <name evidence="2" type="ORF">GCM10010326_68680</name>
</gene>
<evidence type="ECO:0000313" key="2">
    <source>
        <dbReference type="EMBL" id="GGY64236.1"/>
    </source>
</evidence>
<sequence>MDLPAETTDGFGTGFNREPGGTLKSMTTRGNAYNYLTEAFGSVTGNPALGDLGDTLLDPRH</sequence>
<reference evidence="3" key="1">
    <citation type="journal article" date="2019" name="Int. J. Syst. Evol. Microbiol.">
        <title>The Global Catalogue of Microorganisms (GCM) 10K type strain sequencing project: providing services to taxonomists for standard genome sequencing and annotation.</title>
        <authorList>
            <consortium name="The Broad Institute Genomics Platform"/>
            <consortium name="The Broad Institute Genome Sequencing Center for Infectious Disease"/>
            <person name="Wu L."/>
            <person name="Ma J."/>
        </authorList>
    </citation>
    <scope>NUCLEOTIDE SEQUENCE [LARGE SCALE GENOMIC DNA]</scope>
    <source>
        <strain evidence="3">JCM 4594</strain>
    </source>
</reference>
<evidence type="ECO:0000313" key="3">
    <source>
        <dbReference type="Proteomes" id="UP000600946"/>
    </source>
</evidence>
<keyword evidence="3" id="KW-1185">Reference proteome</keyword>
<dbReference type="EMBL" id="BMUU01000017">
    <property type="protein sequence ID" value="GGY64236.1"/>
    <property type="molecule type" value="Genomic_DNA"/>
</dbReference>
<proteinExistence type="predicted"/>
<evidence type="ECO:0000256" key="1">
    <source>
        <dbReference type="SAM" id="MobiDB-lite"/>
    </source>
</evidence>
<feature type="region of interest" description="Disordered" evidence="1">
    <location>
        <begin position="1"/>
        <end position="24"/>
    </location>
</feature>
<accession>A0ABQ3ARZ9</accession>
<organism evidence="2 3">
    <name type="scientific">Streptomyces xanthochromogenes</name>
    <dbReference type="NCBI Taxonomy" id="67384"/>
    <lineage>
        <taxon>Bacteria</taxon>
        <taxon>Bacillati</taxon>
        <taxon>Actinomycetota</taxon>
        <taxon>Actinomycetes</taxon>
        <taxon>Kitasatosporales</taxon>
        <taxon>Streptomycetaceae</taxon>
        <taxon>Streptomyces</taxon>
    </lineage>
</organism>
<dbReference type="Proteomes" id="UP000600946">
    <property type="component" value="Unassembled WGS sequence"/>
</dbReference>
<name>A0ABQ3ARZ9_9ACTN</name>
<protein>
    <submittedName>
        <fullName evidence="2">Uncharacterized protein</fullName>
    </submittedName>
</protein>
<comment type="caution">
    <text evidence="2">The sequence shown here is derived from an EMBL/GenBank/DDBJ whole genome shotgun (WGS) entry which is preliminary data.</text>
</comment>